<dbReference type="RefSeq" id="XP_056025773.1">
    <property type="nucleotide sequence ID" value="XM_056177295.1"/>
</dbReference>
<organism evidence="8 9">
    <name type="scientific">Trichoderma breve</name>
    <dbReference type="NCBI Taxonomy" id="2034170"/>
    <lineage>
        <taxon>Eukaryota</taxon>
        <taxon>Fungi</taxon>
        <taxon>Dikarya</taxon>
        <taxon>Ascomycota</taxon>
        <taxon>Pezizomycotina</taxon>
        <taxon>Sordariomycetes</taxon>
        <taxon>Hypocreomycetidae</taxon>
        <taxon>Hypocreales</taxon>
        <taxon>Hypocreaceae</taxon>
        <taxon>Trichoderma</taxon>
    </lineage>
</organism>
<dbReference type="Proteomes" id="UP001140511">
    <property type="component" value="Unassembled WGS sequence"/>
</dbReference>
<dbReference type="GO" id="GO:0016491">
    <property type="term" value="F:oxidoreductase activity"/>
    <property type="evidence" value="ECO:0007669"/>
    <property type="project" value="UniProtKB-KW"/>
</dbReference>
<name>A0A9W9E4W0_9HYPO</name>
<dbReference type="PANTHER" id="PTHR43098:SF5">
    <property type="entry name" value="DUAL-FUNCTIONAL MONOOXYGENASE_METHYLTRANSFERASE PSOF"/>
    <property type="match status" value="1"/>
</dbReference>
<dbReference type="SUPFAM" id="SSF103473">
    <property type="entry name" value="MFS general substrate transporter"/>
    <property type="match status" value="1"/>
</dbReference>
<keyword evidence="7" id="KW-1133">Transmembrane helix</keyword>
<sequence>MDSKGHASESSMEVRQEPPNPEEKPNDAQSFPDGGLQAWLVVLGAFFGLFISFGWTNCVGVFQEYYETHQLASFSPSTVSWIPAVSMCTIFIAGPFVGQLFDHFGPRVLLLLGSTIHVFGLMMASISSQYYQFILCITTWFLKKRALAMGIAASGSSMGGVVMPIMVNRLIPIIGFGWTMRTCAFMMLGLLIITNLTVRSRLRPQPKNFGVASFFAAFKDPPFLLLAMAGFFYSMGMSPELAGYLVSMFNGASGIGRILPGYIADKVGNFNVSLFAACLSTILVFGVWLPGHSHATTIVFASLFGLSTGTYTAMSPALVAQISDIREIGLRSGAMYAFMSIAALTGSPIGGALITAAGGSYWKLQVFTGVMLAVGSAFYGASKLYLAKVAALGKTSNPVSNTGSPSFRHHRNHEKAFGAIAQPVMEQHIDAMVVGLGFSGIYQLYKLRELGLSVKAVEAAPEVGGTWYWNRYPGATSDTHSEVFRYSWDKEDLLTYPWKTRYLPQAEIKGYLKHVVKRHDLEQHIQLNTRMESAHYLDNSWQIRLSTGETFRARYLTTALGALSKTYFPQIPGLDTFTGEMYHTGNWPDAHDFSKKCVGVIGNGSTGVQLIISLADQAKQLVSFQRHPQHVVPNGDGQVTAEDRKRINKNYDEIWKNVKTNISGHAITESSIPAMSVTAEERERVFEQVWKTGNGIKFLFGTFGDIAISDEANKEAADFIGRNIKHIVKDPIKARTLTPPGGFNRRPVTANGYYETFNKENVDVVDVLNTPMEIFPNGIKLSDGTVYNLDVIVFATGFDAVDGMYHEISIVGQSGRTLEDHWADGAKAYLATTMNGFPNMFVVNGPQGPLTNVPPLIETQVDFITGLIATAETSKEKMATESQNGNKQLGPVIEVTQEAEDGWLAKINEIGAMTVFAKGGSWLTGANVDGKKQVFLYYVGGVGNYNRVVQAEIDAGYPSFNRFY</sequence>
<feature type="transmembrane region" description="Helical" evidence="7">
    <location>
        <begin position="241"/>
        <end position="259"/>
    </location>
</feature>
<dbReference type="SUPFAM" id="SSF51905">
    <property type="entry name" value="FAD/NAD(P)-binding domain"/>
    <property type="match status" value="2"/>
</dbReference>
<feature type="transmembrane region" description="Helical" evidence="7">
    <location>
        <begin position="74"/>
        <end position="96"/>
    </location>
</feature>
<feature type="transmembrane region" description="Helical" evidence="7">
    <location>
        <begin position="335"/>
        <end position="358"/>
    </location>
</feature>
<evidence type="ECO:0000313" key="8">
    <source>
        <dbReference type="EMBL" id="KAJ4856717.1"/>
    </source>
</evidence>
<dbReference type="CDD" id="cd17352">
    <property type="entry name" value="MFS_MCT_SLC16"/>
    <property type="match status" value="1"/>
</dbReference>
<dbReference type="EMBL" id="JAOPEN010000006">
    <property type="protein sequence ID" value="KAJ4856717.1"/>
    <property type="molecule type" value="Genomic_DNA"/>
</dbReference>
<gene>
    <name evidence="8" type="ORF">T069G_10085</name>
</gene>
<evidence type="ECO:0000313" key="9">
    <source>
        <dbReference type="Proteomes" id="UP001140511"/>
    </source>
</evidence>
<comment type="subcellular location">
    <subcellularLocation>
        <location evidence="1">Membrane</location>
        <topology evidence="1">Multi-pass membrane protein</topology>
    </subcellularLocation>
</comment>
<feature type="transmembrane region" description="Helical" evidence="7">
    <location>
        <begin position="146"/>
        <end position="167"/>
    </location>
</feature>
<comment type="caution">
    <text evidence="8">The sequence shown here is derived from an EMBL/GenBank/DDBJ whole genome shotgun (WGS) entry which is preliminary data.</text>
</comment>
<keyword evidence="2" id="KW-0285">Flavoprotein</keyword>
<dbReference type="InterPro" id="IPR036188">
    <property type="entry name" value="FAD/NAD-bd_sf"/>
</dbReference>
<feature type="transmembrane region" description="Helical" evidence="7">
    <location>
        <begin position="173"/>
        <end position="197"/>
    </location>
</feature>
<evidence type="ECO:0000256" key="7">
    <source>
        <dbReference type="SAM" id="Phobius"/>
    </source>
</evidence>
<dbReference type="InterPro" id="IPR036259">
    <property type="entry name" value="MFS_trans_sf"/>
</dbReference>
<feature type="compositionally biased region" description="Basic and acidic residues" evidence="6">
    <location>
        <begin position="1"/>
        <end position="26"/>
    </location>
</feature>
<feature type="transmembrane region" description="Helical" evidence="7">
    <location>
        <begin position="209"/>
        <end position="235"/>
    </location>
</feature>
<feature type="transmembrane region" description="Helical" evidence="7">
    <location>
        <begin position="38"/>
        <end position="62"/>
    </location>
</feature>
<dbReference type="InterPro" id="IPR011701">
    <property type="entry name" value="MFS"/>
</dbReference>
<feature type="transmembrane region" description="Helical" evidence="7">
    <location>
        <begin position="271"/>
        <end position="289"/>
    </location>
</feature>
<dbReference type="Pfam" id="PF13738">
    <property type="entry name" value="Pyr_redox_3"/>
    <property type="match status" value="1"/>
</dbReference>
<evidence type="ECO:0000256" key="6">
    <source>
        <dbReference type="SAM" id="MobiDB-lite"/>
    </source>
</evidence>
<proteinExistence type="predicted"/>
<evidence type="ECO:0000256" key="2">
    <source>
        <dbReference type="ARBA" id="ARBA00022630"/>
    </source>
</evidence>
<dbReference type="GO" id="GO:0016020">
    <property type="term" value="C:membrane"/>
    <property type="evidence" value="ECO:0007669"/>
    <property type="project" value="UniProtKB-SubCell"/>
</dbReference>
<evidence type="ECO:0000256" key="5">
    <source>
        <dbReference type="ARBA" id="ARBA00023002"/>
    </source>
</evidence>
<dbReference type="Gene3D" id="1.20.1250.20">
    <property type="entry name" value="MFS general substrate transporter like domains"/>
    <property type="match status" value="1"/>
</dbReference>
<keyword evidence="4" id="KW-0521">NADP</keyword>
<keyword evidence="7" id="KW-0472">Membrane</keyword>
<dbReference type="GeneID" id="80871983"/>
<dbReference type="GO" id="GO:0022857">
    <property type="term" value="F:transmembrane transporter activity"/>
    <property type="evidence" value="ECO:0007669"/>
    <property type="project" value="InterPro"/>
</dbReference>
<evidence type="ECO:0000256" key="4">
    <source>
        <dbReference type="ARBA" id="ARBA00022857"/>
    </source>
</evidence>
<keyword evidence="3" id="KW-0274">FAD</keyword>
<evidence type="ECO:0000256" key="1">
    <source>
        <dbReference type="ARBA" id="ARBA00004141"/>
    </source>
</evidence>
<dbReference type="Pfam" id="PF07690">
    <property type="entry name" value="MFS_1"/>
    <property type="match status" value="1"/>
</dbReference>
<dbReference type="AlphaFoldDB" id="A0A9W9E4W0"/>
<dbReference type="InterPro" id="IPR050775">
    <property type="entry name" value="FAD-binding_Monooxygenases"/>
</dbReference>
<feature type="region of interest" description="Disordered" evidence="6">
    <location>
        <begin position="1"/>
        <end position="29"/>
    </location>
</feature>
<feature type="transmembrane region" description="Helical" evidence="7">
    <location>
        <begin position="295"/>
        <end position="314"/>
    </location>
</feature>
<protein>
    <submittedName>
        <fullName evidence="8">Major facilitator superfamily domain-containing protein</fullName>
    </submittedName>
</protein>
<dbReference type="PANTHER" id="PTHR43098">
    <property type="entry name" value="L-ORNITHINE N(5)-MONOOXYGENASE-RELATED"/>
    <property type="match status" value="1"/>
</dbReference>
<evidence type="ECO:0000256" key="3">
    <source>
        <dbReference type="ARBA" id="ARBA00022827"/>
    </source>
</evidence>
<keyword evidence="7" id="KW-0812">Transmembrane</keyword>
<reference evidence="8" key="1">
    <citation type="submission" date="2022-09" db="EMBL/GenBank/DDBJ databases">
        <title>Chromosome-level assembly of Trichoderma breve T069, a fungus used in development of biopesticide product.</title>
        <authorList>
            <person name="Lin R."/>
            <person name="Liu T."/>
        </authorList>
    </citation>
    <scope>NUCLEOTIDE SEQUENCE</scope>
    <source>
        <strain evidence="8">T069</strain>
    </source>
</reference>
<keyword evidence="5" id="KW-0560">Oxidoreductase</keyword>
<keyword evidence="9" id="KW-1185">Reference proteome</keyword>
<accession>A0A9W9E4W0</accession>
<dbReference type="Gene3D" id="3.50.50.60">
    <property type="entry name" value="FAD/NAD(P)-binding domain"/>
    <property type="match status" value="2"/>
</dbReference>